<dbReference type="Gene3D" id="1.20.1530.20">
    <property type="match status" value="1"/>
</dbReference>
<evidence type="ECO:0000256" key="11">
    <source>
        <dbReference type="ARBA" id="ARBA00023136"/>
    </source>
</evidence>
<evidence type="ECO:0000256" key="9">
    <source>
        <dbReference type="ARBA" id="ARBA00022946"/>
    </source>
</evidence>
<dbReference type="InterPro" id="IPR016833">
    <property type="entry name" value="Put_Na-Bile_cotransptr"/>
</dbReference>
<evidence type="ECO:0000313" key="15">
    <source>
        <dbReference type="EMBL" id="KDP35786.1"/>
    </source>
</evidence>
<evidence type="ECO:0000256" key="8">
    <source>
        <dbReference type="ARBA" id="ARBA00022692"/>
    </source>
</evidence>
<keyword evidence="6" id="KW-0150">Chloroplast</keyword>
<comment type="similarity">
    <text evidence="4">Belongs to the bile acid:sodium symporter (BASS) (TC 2.A.28) family.</text>
</comment>
<evidence type="ECO:0000256" key="1">
    <source>
        <dbReference type="ARBA" id="ARBA00003198"/>
    </source>
</evidence>
<keyword evidence="10 14" id="KW-1133">Transmembrane helix</keyword>
<sequence>MAGVIQTLFLTPPSPQKLSYHHRFSNFRPICKPYFTRSSTIFNPSRSIKIPTRIRACERSDKVYGNGSGSGSGAAKASGLSLGNQLSTFVDRNFLPLALIGGVLLGLANPSLGCIADKFYLSKITTVGIFFISGLTLQNGEIGAAVKAWPVGLFGLFSVLLFTPYFSKMILQIQLQPQEFVTGLAFFCCMPTTLSSGVALTQLAGGNSALALAMTVISNLLGILIIPFSISKFIGAGVGVSVPTKPLLKSLVQMLLIPLIVGKVFRESSKGMADFVDKNRKLFSKLSAIFLSLAPWIQVSRSSSLLLMVKPAVFLIAIGMGIILHLFLLGFNALVLQGLSTVSGGDQSVFAKKENASAFVLVTSQKTLPVLVAVVEQLGGAFGETGLLVLPCIAAHLNQIIIDSFLVNSWLRKDSASKQVKLA</sequence>
<keyword evidence="11 14" id="KW-0472">Membrane</keyword>
<evidence type="ECO:0000256" key="5">
    <source>
        <dbReference type="ARBA" id="ARBA00022448"/>
    </source>
</evidence>
<evidence type="ECO:0000256" key="14">
    <source>
        <dbReference type="SAM" id="Phobius"/>
    </source>
</evidence>
<feature type="transmembrane region" description="Helical" evidence="14">
    <location>
        <begin position="119"/>
        <end position="137"/>
    </location>
</feature>
<dbReference type="FunFam" id="1.20.1530.20:FF:000021">
    <property type="entry name" value="Probable sodium/metabolite cotransporter BASS4, chloroplastic"/>
    <property type="match status" value="1"/>
</dbReference>
<name>A0A067KHV4_JATCU</name>
<comment type="function">
    <text evidence="1">May function as sodium-coupled metabolite transporter across the chloroplast envelope.</text>
</comment>
<dbReference type="KEGG" id="jcu:105636109"/>
<dbReference type="OrthoDB" id="188035at2759"/>
<keyword evidence="7" id="KW-0934">Plastid</keyword>
<evidence type="ECO:0000256" key="7">
    <source>
        <dbReference type="ARBA" id="ARBA00022640"/>
    </source>
</evidence>
<evidence type="ECO:0000256" key="6">
    <source>
        <dbReference type="ARBA" id="ARBA00022528"/>
    </source>
</evidence>
<keyword evidence="16" id="KW-1185">Reference proteome</keyword>
<feature type="transmembrane region" description="Helical" evidence="14">
    <location>
        <begin position="149"/>
        <end position="167"/>
    </location>
</feature>
<comment type="subcellular location">
    <subcellularLocation>
        <location evidence="3">Membrane</location>
        <topology evidence="3">Multi-pass membrane protein</topology>
    </subcellularLocation>
    <subcellularLocation>
        <location evidence="2">Plastid</location>
        <location evidence="2">Chloroplast envelope</location>
    </subcellularLocation>
</comment>
<feature type="transmembrane region" description="Helical" evidence="14">
    <location>
        <begin position="312"/>
        <end position="335"/>
    </location>
</feature>
<feature type="transmembrane region" description="Helical" evidence="14">
    <location>
        <begin position="209"/>
        <end position="234"/>
    </location>
</feature>
<gene>
    <name evidence="15" type="ORF">JCGZ_10422</name>
</gene>
<dbReference type="EMBL" id="KK914476">
    <property type="protein sequence ID" value="KDP35786.1"/>
    <property type="molecule type" value="Genomic_DNA"/>
</dbReference>
<evidence type="ECO:0000256" key="12">
    <source>
        <dbReference type="ARBA" id="ARBA00067138"/>
    </source>
</evidence>
<feature type="transmembrane region" description="Helical" evidence="14">
    <location>
        <begin position="179"/>
        <end position="203"/>
    </location>
</feature>
<accession>A0A067KHV4</accession>
<dbReference type="InterPro" id="IPR038770">
    <property type="entry name" value="Na+/solute_symporter_sf"/>
</dbReference>
<dbReference type="PANTHER" id="PTHR18640">
    <property type="entry name" value="SOLUTE CARRIER FAMILY 10 MEMBER 7"/>
    <property type="match status" value="1"/>
</dbReference>
<reference evidence="15 16" key="1">
    <citation type="journal article" date="2014" name="PLoS ONE">
        <title>Global Analysis of Gene Expression Profiles in Physic Nut (Jatropha curcas L.) Seedlings Exposed to Salt Stress.</title>
        <authorList>
            <person name="Zhang L."/>
            <person name="Zhang C."/>
            <person name="Wu P."/>
            <person name="Chen Y."/>
            <person name="Li M."/>
            <person name="Jiang H."/>
            <person name="Wu G."/>
        </authorList>
    </citation>
    <scope>NUCLEOTIDE SEQUENCE [LARGE SCALE GENOMIC DNA]</scope>
    <source>
        <strain evidence="16">cv. GZQX0401</strain>
        <tissue evidence="15">Young leaves</tissue>
    </source>
</reference>
<feature type="transmembrane region" description="Helical" evidence="14">
    <location>
        <begin position="282"/>
        <end position="300"/>
    </location>
</feature>
<dbReference type="Proteomes" id="UP000027138">
    <property type="component" value="Unassembled WGS sequence"/>
</dbReference>
<evidence type="ECO:0000313" key="16">
    <source>
        <dbReference type="Proteomes" id="UP000027138"/>
    </source>
</evidence>
<keyword evidence="8 14" id="KW-0812">Transmembrane</keyword>
<protein>
    <recommendedName>
        <fullName evidence="12">Probable sodium/metabolite cotransporter BASS4, chloroplastic</fullName>
    </recommendedName>
    <alternativeName>
        <fullName evidence="13">Bile acid-sodium symporter family protein 4</fullName>
    </alternativeName>
</protein>
<dbReference type="Pfam" id="PF13593">
    <property type="entry name" value="SBF_like"/>
    <property type="match status" value="1"/>
</dbReference>
<evidence type="ECO:0000256" key="3">
    <source>
        <dbReference type="ARBA" id="ARBA00004141"/>
    </source>
</evidence>
<dbReference type="STRING" id="180498.A0A067KHV4"/>
<evidence type="ECO:0000256" key="13">
    <source>
        <dbReference type="ARBA" id="ARBA00076034"/>
    </source>
</evidence>
<proteinExistence type="inferred from homology"/>
<keyword evidence="9" id="KW-0809">Transit peptide</keyword>
<evidence type="ECO:0000256" key="2">
    <source>
        <dbReference type="ARBA" id="ARBA00004119"/>
    </source>
</evidence>
<dbReference type="GO" id="GO:0009941">
    <property type="term" value="C:chloroplast envelope"/>
    <property type="evidence" value="ECO:0007669"/>
    <property type="project" value="UniProtKB-SubCell"/>
</dbReference>
<evidence type="ECO:0000256" key="4">
    <source>
        <dbReference type="ARBA" id="ARBA00006528"/>
    </source>
</evidence>
<feature type="transmembrane region" description="Helical" evidence="14">
    <location>
        <begin position="94"/>
        <end position="112"/>
    </location>
</feature>
<organism evidence="15 16">
    <name type="scientific">Jatropha curcas</name>
    <name type="common">Barbados nut</name>
    <dbReference type="NCBI Taxonomy" id="180498"/>
    <lineage>
        <taxon>Eukaryota</taxon>
        <taxon>Viridiplantae</taxon>
        <taxon>Streptophyta</taxon>
        <taxon>Embryophyta</taxon>
        <taxon>Tracheophyta</taxon>
        <taxon>Spermatophyta</taxon>
        <taxon>Magnoliopsida</taxon>
        <taxon>eudicotyledons</taxon>
        <taxon>Gunneridae</taxon>
        <taxon>Pentapetalae</taxon>
        <taxon>rosids</taxon>
        <taxon>fabids</taxon>
        <taxon>Malpighiales</taxon>
        <taxon>Euphorbiaceae</taxon>
        <taxon>Crotonoideae</taxon>
        <taxon>Jatropheae</taxon>
        <taxon>Jatropha</taxon>
    </lineage>
</organism>
<dbReference type="GO" id="GO:0016020">
    <property type="term" value="C:membrane"/>
    <property type="evidence" value="ECO:0007669"/>
    <property type="project" value="UniProtKB-SubCell"/>
</dbReference>
<dbReference type="AlphaFoldDB" id="A0A067KHV4"/>
<evidence type="ECO:0000256" key="10">
    <source>
        <dbReference type="ARBA" id="ARBA00022989"/>
    </source>
</evidence>
<dbReference type="PANTHER" id="PTHR18640:SF10">
    <property type="entry name" value="SODIUM_METABOLITE COTRANSPORTER BASS4, CHLOROPLASTIC-RELATED"/>
    <property type="match status" value="1"/>
</dbReference>
<keyword evidence="5" id="KW-0813">Transport</keyword>